<proteinExistence type="predicted"/>
<evidence type="ECO:0008006" key="3">
    <source>
        <dbReference type="Google" id="ProtNLM"/>
    </source>
</evidence>
<sequence>MASPNRNNLAGIAPKLAQLTEEVLFGDIWAAASCRREKEA</sequence>
<dbReference type="EMBL" id="CABDVU010000001">
    <property type="protein sequence ID" value="VTN09102.1"/>
    <property type="molecule type" value="Genomic_DNA"/>
</dbReference>
<organism evidence="1 2">
    <name type="scientific">Raoultella terrigena</name>
    <name type="common">Klebsiella terrigena</name>
    <dbReference type="NCBI Taxonomy" id="577"/>
    <lineage>
        <taxon>Bacteria</taxon>
        <taxon>Pseudomonadati</taxon>
        <taxon>Pseudomonadota</taxon>
        <taxon>Gammaproteobacteria</taxon>
        <taxon>Enterobacterales</taxon>
        <taxon>Enterobacteriaceae</taxon>
        <taxon>Klebsiella/Raoultella group</taxon>
        <taxon>Raoultella</taxon>
    </lineage>
</organism>
<protein>
    <recommendedName>
        <fullName evidence="3">Carboxymuconolactone decarboxylase family protein</fullName>
    </recommendedName>
</protein>
<gene>
    <name evidence="1" type="ORF">NCTC9185_00985</name>
</gene>
<evidence type="ECO:0000313" key="1">
    <source>
        <dbReference type="EMBL" id="VTN09102.1"/>
    </source>
</evidence>
<accession>A0A4U9CWQ4</accession>
<evidence type="ECO:0000313" key="2">
    <source>
        <dbReference type="Proteomes" id="UP000339249"/>
    </source>
</evidence>
<reference evidence="1 2" key="1">
    <citation type="submission" date="2019-04" db="EMBL/GenBank/DDBJ databases">
        <authorList>
            <consortium name="Pathogen Informatics"/>
        </authorList>
    </citation>
    <scope>NUCLEOTIDE SEQUENCE [LARGE SCALE GENOMIC DNA]</scope>
    <source>
        <strain evidence="1 2">NCTC9185</strain>
    </source>
</reference>
<dbReference type="AlphaFoldDB" id="A0A4U9CWQ4"/>
<dbReference type="Proteomes" id="UP000339249">
    <property type="component" value="Unassembled WGS sequence"/>
</dbReference>
<name>A0A4U9CWQ4_RAOTE</name>